<reference evidence="10 11" key="1">
    <citation type="submission" date="2019-03" db="EMBL/GenBank/DDBJ databases">
        <title>This is whole genome sequence of Paenibacillus sp MS74 strain.</title>
        <authorList>
            <person name="Trinh H.N."/>
        </authorList>
    </citation>
    <scope>NUCLEOTIDE SEQUENCE [LARGE SCALE GENOMIC DNA]</scope>
    <source>
        <strain evidence="10 11">MS74</strain>
    </source>
</reference>
<dbReference type="PROSITE" id="PS50111">
    <property type="entry name" value="CHEMOTAXIS_TRANSDUC_2"/>
    <property type="match status" value="1"/>
</dbReference>
<keyword evidence="7" id="KW-0812">Transmembrane</keyword>
<name>A0A4R5K9C8_9BACL</name>
<evidence type="ECO:0000313" key="11">
    <source>
        <dbReference type="Proteomes" id="UP000295636"/>
    </source>
</evidence>
<proteinExistence type="inferred from homology"/>
<dbReference type="Proteomes" id="UP000295636">
    <property type="component" value="Unassembled WGS sequence"/>
</dbReference>
<evidence type="ECO:0000256" key="6">
    <source>
        <dbReference type="PROSITE-ProRule" id="PRU00284"/>
    </source>
</evidence>
<evidence type="ECO:0000256" key="7">
    <source>
        <dbReference type="SAM" id="Phobius"/>
    </source>
</evidence>
<organism evidence="10 11">
    <name type="scientific">Paenibacillus piri</name>
    <dbReference type="NCBI Taxonomy" id="2547395"/>
    <lineage>
        <taxon>Bacteria</taxon>
        <taxon>Bacillati</taxon>
        <taxon>Bacillota</taxon>
        <taxon>Bacilli</taxon>
        <taxon>Bacillales</taxon>
        <taxon>Paenibacillaceae</taxon>
        <taxon>Paenibacillus</taxon>
    </lineage>
</organism>
<dbReference type="CDD" id="cd06225">
    <property type="entry name" value="HAMP"/>
    <property type="match status" value="1"/>
</dbReference>
<dbReference type="InterPro" id="IPR024478">
    <property type="entry name" value="HlyB_4HB_MCP"/>
</dbReference>
<feature type="domain" description="HAMP" evidence="9">
    <location>
        <begin position="215"/>
        <end position="268"/>
    </location>
</feature>
<dbReference type="SMART" id="SM00283">
    <property type="entry name" value="MA"/>
    <property type="match status" value="1"/>
</dbReference>
<dbReference type="PANTHER" id="PTHR32089">
    <property type="entry name" value="METHYL-ACCEPTING CHEMOTAXIS PROTEIN MCPB"/>
    <property type="match status" value="1"/>
</dbReference>
<dbReference type="Pfam" id="PF00015">
    <property type="entry name" value="MCPsignal"/>
    <property type="match status" value="1"/>
</dbReference>
<dbReference type="OrthoDB" id="107771at2"/>
<evidence type="ECO:0000256" key="2">
    <source>
        <dbReference type="ARBA" id="ARBA00022475"/>
    </source>
</evidence>
<evidence type="ECO:0000259" key="8">
    <source>
        <dbReference type="PROSITE" id="PS50111"/>
    </source>
</evidence>
<comment type="similarity">
    <text evidence="5">Belongs to the methyl-accepting chemotaxis (MCP) protein family.</text>
</comment>
<keyword evidence="3 7" id="KW-0472">Membrane</keyword>
<dbReference type="Gene3D" id="1.10.287.950">
    <property type="entry name" value="Methyl-accepting chemotaxis protein"/>
    <property type="match status" value="1"/>
</dbReference>
<comment type="caution">
    <text evidence="10">The sequence shown here is derived from an EMBL/GenBank/DDBJ whole genome shotgun (WGS) entry which is preliminary data.</text>
</comment>
<dbReference type="InterPro" id="IPR004089">
    <property type="entry name" value="MCPsignal_dom"/>
</dbReference>
<dbReference type="SUPFAM" id="SSF58104">
    <property type="entry name" value="Methyl-accepting chemotaxis protein (MCP) signaling domain"/>
    <property type="match status" value="1"/>
</dbReference>
<feature type="transmembrane region" description="Helical" evidence="7">
    <location>
        <begin position="21"/>
        <end position="42"/>
    </location>
</feature>
<protein>
    <submittedName>
        <fullName evidence="10">Methyl-accepting chemotaxis protein</fullName>
    </submittedName>
</protein>
<keyword evidence="2" id="KW-1003">Cell membrane</keyword>
<dbReference type="CDD" id="cd11386">
    <property type="entry name" value="MCP_signal"/>
    <property type="match status" value="1"/>
</dbReference>
<dbReference type="GO" id="GO:0007165">
    <property type="term" value="P:signal transduction"/>
    <property type="evidence" value="ECO:0007669"/>
    <property type="project" value="UniProtKB-KW"/>
</dbReference>
<gene>
    <name evidence="10" type="ORF">E1757_33555</name>
</gene>
<dbReference type="PANTHER" id="PTHR32089:SF112">
    <property type="entry name" value="LYSOZYME-LIKE PROTEIN-RELATED"/>
    <property type="match status" value="1"/>
</dbReference>
<dbReference type="AlphaFoldDB" id="A0A4R5K9C8"/>
<evidence type="ECO:0000256" key="1">
    <source>
        <dbReference type="ARBA" id="ARBA00004236"/>
    </source>
</evidence>
<sequence>MSYSIGKRGIMFKLTIGKKMIIGFLVIGLLLGIVSMLSLYYLKKLDDSYTDLIDRREYILSNTKDMRASTLQQMSSLRDYLLTQNQDGLTKYSQASTNLNELIDTTSNLVRRDADKSDLNKLNELGQQFKKSADQVISLIKTNKEAAVALANSEAIPIGREMENLANRIAEGQQKLVDEGSRENSLMIESIRTTILILSIIAFILAVVIGLVISRIISKPIVLLAHAAKQIASGDLTLQKINVKSRDEVGELADSFNQMVDNLRALIFQVGISVEQVASSSEQLTASAEQTNHATEQISSAIQQVAAGTDKQVQSVTESVQAVNELSAGAQQIAANAQSVSSSVSEAEEKSQEGKQAILKVEHQMNFISQTIESLSTVVKGLGERSQNIGEIVEIISGIAAQTSLLALNASIEAARAGEQGKGFAVVASEIRKLSEQSTQSSQQIAELISTIQQETNMATQSMELGTKEVVEGIRVVNIAGTSFSQIEQSVHKVVTQIQEVAAAAQQMSAGTEQIGSSMNYISKIVEESASGVQHISSSTEEQLASMEEVFSSASSLSKMAEELQHQIGKFKL</sequence>
<dbReference type="Gene3D" id="6.10.340.10">
    <property type="match status" value="1"/>
</dbReference>
<dbReference type="PROSITE" id="PS50885">
    <property type="entry name" value="HAMP"/>
    <property type="match status" value="1"/>
</dbReference>
<feature type="transmembrane region" description="Helical" evidence="7">
    <location>
        <begin position="191"/>
        <end position="213"/>
    </location>
</feature>
<keyword evidence="4 6" id="KW-0807">Transducer</keyword>
<keyword evidence="11" id="KW-1185">Reference proteome</keyword>
<dbReference type="GO" id="GO:0005886">
    <property type="term" value="C:plasma membrane"/>
    <property type="evidence" value="ECO:0007669"/>
    <property type="project" value="UniProtKB-SubCell"/>
</dbReference>
<evidence type="ECO:0000256" key="3">
    <source>
        <dbReference type="ARBA" id="ARBA00023136"/>
    </source>
</evidence>
<accession>A0A4R5K9C8</accession>
<dbReference type="Pfam" id="PF12729">
    <property type="entry name" value="4HB_MCP_1"/>
    <property type="match status" value="1"/>
</dbReference>
<dbReference type="SMART" id="SM00304">
    <property type="entry name" value="HAMP"/>
    <property type="match status" value="1"/>
</dbReference>
<dbReference type="InterPro" id="IPR003660">
    <property type="entry name" value="HAMP_dom"/>
</dbReference>
<evidence type="ECO:0000256" key="5">
    <source>
        <dbReference type="ARBA" id="ARBA00029447"/>
    </source>
</evidence>
<feature type="domain" description="Methyl-accepting transducer" evidence="8">
    <location>
        <begin position="287"/>
        <end position="523"/>
    </location>
</feature>
<dbReference type="Pfam" id="PF00672">
    <property type="entry name" value="HAMP"/>
    <property type="match status" value="1"/>
</dbReference>
<keyword evidence="7" id="KW-1133">Transmembrane helix</keyword>
<comment type="subcellular location">
    <subcellularLocation>
        <location evidence="1">Cell membrane</location>
    </subcellularLocation>
</comment>
<evidence type="ECO:0000313" key="10">
    <source>
        <dbReference type="EMBL" id="TDF91028.1"/>
    </source>
</evidence>
<evidence type="ECO:0000259" key="9">
    <source>
        <dbReference type="PROSITE" id="PS50885"/>
    </source>
</evidence>
<dbReference type="EMBL" id="SMRT01000031">
    <property type="protein sequence ID" value="TDF91028.1"/>
    <property type="molecule type" value="Genomic_DNA"/>
</dbReference>
<evidence type="ECO:0000256" key="4">
    <source>
        <dbReference type="ARBA" id="ARBA00023224"/>
    </source>
</evidence>